<evidence type="ECO:0000256" key="1">
    <source>
        <dbReference type="SAM" id="MobiDB-lite"/>
    </source>
</evidence>
<keyword evidence="5" id="KW-1185">Reference proteome</keyword>
<accession>A0A7J6EK09</accession>
<protein>
    <recommendedName>
        <fullName evidence="6">Retrotransposon Copia-like N-terminal domain-containing protein</fullName>
    </recommendedName>
</protein>
<feature type="compositionally biased region" description="Polar residues" evidence="1">
    <location>
        <begin position="12"/>
        <end position="25"/>
    </location>
</feature>
<proteinExistence type="predicted"/>
<evidence type="ECO:0000313" key="4">
    <source>
        <dbReference type="Proteomes" id="UP000525078"/>
    </source>
</evidence>
<evidence type="ECO:0008006" key="6">
    <source>
        <dbReference type="Google" id="ProtNLM"/>
    </source>
</evidence>
<evidence type="ECO:0000313" key="2">
    <source>
        <dbReference type="EMBL" id="KAF4358743.1"/>
    </source>
</evidence>
<reference evidence="4 5" key="1">
    <citation type="journal article" date="2020" name="bioRxiv">
        <title>Sequence and annotation of 42 cannabis genomes reveals extensive copy number variation in cannabinoid synthesis and pathogen resistance genes.</title>
        <authorList>
            <person name="Mckernan K.J."/>
            <person name="Helbert Y."/>
            <person name="Kane L.T."/>
            <person name="Ebling H."/>
            <person name="Zhang L."/>
            <person name="Liu B."/>
            <person name="Eaton Z."/>
            <person name="Mclaughlin S."/>
            <person name="Kingan S."/>
            <person name="Baybayan P."/>
            <person name="Concepcion G."/>
            <person name="Jordan M."/>
            <person name="Riva A."/>
            <person name="Barbazuk W."/>
            <person name="Harkins T."/>
        </authorList>
    </citation>
    <scope>NUCLEOTIDE SEQUENCE [LARGE SCALE GENOMIC DNA]</scope>
    <source>
        <strain evidence="4 5">cv. Jamaican Lion 4</strain>
        <strain evidence="3">Father</strain>
        <strain evidence="2">Mother</strain>
        <tissue evidence="2">Leaf</tissue>
    </source>
</reference>
<dbReference type="EMBL" id="JAATIQ010000012">
    <property type="protein sequence ID" value="KAF4401477.1"/>
    <property type="molecule type" value="Genomic_DNA"/>
</dbReference>
<organism evidence="2 4">
    <name type="scientific">Cannabis sativa</name>
    <name type="common">Hemp</name>
    <name type="synonym">Marijuana</name>
    <dbReference type="NCBI Taxonomy" id="3483"/>
    <lineage>
        <taxon>Eukaryota</taxon>
        <taxon>Viridiplantae</taxon>
        <taxon>Streptophyta</taxon>
        <taxon>Embryophyta</taxon>
        <taxon>Tracheophyta</taxon>
        <taxon>Spermatophyta</taxon>
        <taxon>Magnoliopsida</taxon>
        <taxon>eudicotyledons</taxon>
        <taxon>Gunneridae</taxon>
        <taxon>Pentapetalae</taxon>
        <taxon>rosids</taxon>
        <taxon>fabids</taxon>
        <taxon>Rosales</taxon>
        <taxon>Cannabaceae</taxon>
        <taxon>Cannabis</taxon>
    </lineage>
</organism>
<evidence type="ECO:0000313" key="5">
    <source>
        <dbReference type="Proteomes" id="UP000583929"/>
    </source>
</evidence>
<comment type="caution">
    <text evidence="2">The sequence shown here is derived from an EMBL/GenBank/DDBJ whole genome shotgun (WGS) entry which is preliminary data.</text>
</comment>
<dbReference type="EMBL" id="JAATIP010000221">
    <property type="protein sequence ID" value="KAF4358743.1"/>
    <property type="molecule type" value="Genomic_DNA"/>
</dbReference>
<dbReference type="AlphaFoldDB" id="A0A7J6EK09"/>
<evidence type="ECO:0000313" key="3">
    <source>
        <dbReference type="EMBL" id="KAF4401477.1"/>
    </source>
</evidence>
<dbReference type="Proteomes" id="UP000525078">
    <property type="component" value="Unassembled WGS sequence"/>
</dbReference>
<feature type="region of interest" description="Disordered" evidence="1">
    <location>
        <begin position="1"/>
        <end position="36"/>
    </location>
</feature>
<sequence length="124" mass="13881">MEFLLKKPMASPASQGDSSVNNPRNQAVDAPPPPAPAAPIPVVAPALPAPLHQPLAPIVIRLDRDNYLYWRSQVVPAVRVHDLYGFLFGTRPRPPQFIDAPDEPNLNIPRQILFPFLYYKYTCK</sequence>
<dbReference type="Proteomes" id="UP000583929">
    <property type="component" value="Unassembled WGS sequence"/>
</dbReference>
<gene>
    <name evidence="2" type="ORF">F8388_022510</name>
    <name evidence="3" type="ORF">G4B88_001671</name>
</gene>
<name>A0A7J6EK09_CANSA</name>